<protein>
    <submittedName>
        <fullName evidence="2">Similar to pol polyprotein</fullName>
    </submittedName>
</protein>
<dbReference type="Proteomes" id="UP000012065">
    <property type="component" value="Unassembled WGS sequence"/>
</dbReference>
<gene>
    <name evidence="2" type="ORF">BN14_05327</name>
</gene>
<organism evidence="2 3">
    <name type="scientific">Thanatephorus cucumeris (strain AG1-IB / isolate 7/3/14)</name>
    <name type="common">Lettuce bottom rot fungus</name>
    <name type="synonym">Rhizoctonia solani</name>
    <dbReference type="NCBI Taxonomy" id="1108050"/>
    <lineage>
        <taxon>Eukaryota</taxon>
        <taxon>Fungi</taxon>
        <taxon>Dikarya</taxon>
        <taxon>Basidiomycota</taxon>
        <taxon>Agaricomycotina</taxon>
        <taxon>Agaricomycetes</taxon>
        <taxon>Cantharellales</taxon>
        <taxon>Ceratobasidiaceae</taxon>
        <taxon>Rhizoctonia</taxon>
        <taxon>Rhizoctonia solani AG-1</taxon>
    </lineage>
</organism>
<feature type="compositionally biased region" description="Polar residues" evidence="1">
    <location>
        <begin position="81"/>
        <end position="91"/>
    </location>
</feature>
<dbReference type="PANTHER" id="PTHR33064">
    <property type="entry name" value="POL PROTEIN"/>
    <property type="match status" value="1"/>
</dbReference>
<reference evidence="2 3" key="1">
    <citation type="journal article" date="2013" name="J. Biotechnol.">
        <title>Establishment and interpretation of the genome sequence of the phytopathogenic fungus Rhizoctonia solani AG1-IB isolate 7/3/14.</title>
        <authorList>
            <person name="Wibberg D.W."/>
            <person name="Jelonek L.J."/>
            <person name="Rupp O.R."/>
            <person name="Hennig M.H."/>
            <person name="Eikmeyer F.E."/>
            <person name="Goesmann A.G."/>
            <person name="Hartmann A.H."/>
            <person name="Borriss R.B."/>
            <person name="Grosch R.G."/>
            <person name="Puehler A.P."/>
            <person name="Schlueter A.S."/>
        </authorList>
    </citation>
    <scope>NUCLEOTIDE SEQUENCE [LARGE SCALE GENOMIC DNA]</scope>
    <source>
        <strain evidence="3">AG1-IB / isolate 7/3/14</strain>
    </source>
</reference>
<dbReference type="SUPFAM" id="SSF56672">
    <property type="entry name" value="DNA/RNA polymerases"/>
    <property type="match status" value="1"/>
</dbReference>
<evidence type="ECO:0000256" key="1">
    <source>
        <dbReference type="SAM" id="MobiDB-lite"/>
    </source>
</evidence>
<name>M5BU74_THACB</name>
<dbReference type="HOGENOM" id="CLU_2428597_0_0_1"/>
<feature type="region of interest" description="Disordered" evidence="1">
    <location>
        <begin position="64"/>
        <end position="91"/>
    </location>
</feature>
<dbReference type="Gene3D" id="3.30.70.270">
    <property type="match status" value="1"/>
</dbReference>
<dbReference type="EMBL" id="CAOJ01007905">
    <property type="protein sequence ID" value="CCO31288.1"/>
    <property type="molecule type" value="Genomic_DNA"/>
</dbReference>
<accession>M5BU74</accession>
<sequence>MVDYLGIQISPKGFSMDEKKVEAITSWPTPKLVKQVQAFLGFATYTQRFIPDFSSIACPLHNLTQKGKTGHGEHKKKKASRNSINKLCNNQ</sequence>
<evidence type="ECO:0000313" key="2">
    <source>
        <dbReference type="EMBL" id="CCO31288.1"/>
    </source>
</evidence>
<dbReference type="InterPro" id="IPR043128">
    <property type="entry name" value="Rev_trsase/Diguanyl_cyclase"/>
</dbReference>
<dbReference type="PANTHER" id="PTHR33064:SF37">
    <property type="entry name" value="RIBONUCLEASE H"/>
    <property type="match status" value="1"/>
</dbReference>
<proteinExistence type="predicted"/>
<comment type="caution">
    <text evidence="2">The sequence shown here is derived from an EMBL/GenBank/DDBJ whole genome shotgun (WGS) entry which is preliminary data.</text>
</comment>
<dbReference type="InterPro" id="IPR051320">
    <property type="entry name" value="Viral_Replic_Matur_Polypro"/>
</dbReference>
<dbReference type="InterPro" id="IPR043502">
    <property type="entry name" value="DNA/RNA_pol_sf"/>
</dbReference>
<evidence type="ECO:0000313" key="3">
    <source>
        <dbReference type="Proteomes" id="UP000012065"/>
    </source>
</evidence>
<dbReference type="AlphaFoldDB" id="M5BU74"/>